<dbReference type="Gene3D" id="2.40.10.10">
    <property type="entry name" value="Trypsin-like serine proteases"/>
    <property type="match status" value="1"/>
</dbReference>
<evidence type="ECO:0000256" key="4">
    <source>
        <dbReference type="ARBA" id="ARBA00022801"/>
    </source>
</evidence>
<feature type="domain" description="Peptidase S1" evidence="6">
    <location>
        <begin position="1"/>
        <end position="95"/>
    </location>
</feature>
<sequence length="101" mass="11203">MQTCRRSFQGLSGSGGDIFITENMICVGDPAGGVGTCEGDSGGPFVIETTDQGRQKYQLHGVVSFVSKDGCAIENQYAVYTKVKNFLRWILPYLQHPRRRR</sequence>
<evidence type="ECO:0000256" key="1">
    <source>
        <dbReference type="ARBA" id="ARBA00004613"/>
    </source>
</evidence>
<keyword evidence="4" id="KW-0378">Hydrolase</keyword>
<keyword evidence="3" id="KW-0645">Protease</keyword>
<name>A0ABM1F331_PRICU</name>
<dbReference type="PANTHER" id="PTHR24264:SF65">
    <property type="entry name" value="SRCR DOMAIN-CONTAINING PROTEIN"/>
    <property type="match status" value="1"/>
</dbReference>
<dbReference type="RefSeq" id="XP_014678852.1">
    <property type="nucleotide sequence ID" value="XM_014823366.1"/>
</dbReference>
<evidence type="ECO:0000256" key="5">
    <source>
        <dbReference type="ARBA" id="ARBA00022825"/>
    </source>
</evidence>
<dbReference type="Proteomes" id="UP000695022">
    <property type="component" value="Unplaced"/>
</dbReference>
<keyword evidence="5" id="KW-0720">Serine protease</keyword>
<dbReference type="PROSITE" id="PS00135">
    <property type="entry name" value="TRYPSIN_SER"/>
    <property type="match status" value="1"/>
</dbReference>
<dbReference type="InterPro" id="IPR050127">
    <property type="entry name" value="Serine_Proteases_S1"/>
</dbReference>
<dbReference type="InterPro" id="IPR001254">
    <property type="entry name" value="Trypsin_dom"/>
</dbReference>
<evidence type="ECO:0000256" key="3">
    <source>
        <dbReference type="ARBA" id="ARBA00022670"/>
    </source>
</evidence>
<evidence type="ECO:0000259" key="6">
    <source>
        <dbReference type="PROSITE" id="PS50240"/>
    </source>
</evidence>
<evidence type="ECO:0000313" key="7">
    <source>
        <dbReference type="Proteomes" id="UP000695022"/>
    </source>
</evidence>
<dbReference type="InterPro" id="IPR033116">
    <property type="entry name" value="TRYPSIN_SER"/>
</dbReference>
<reference evidence="8" key="1">
    <citation type="submission" date="2025-08" db="UniProtKB">
        <authorList>
            <consortium name="RefSeq"/>
        </authorList>
    </citation>
    <scope>IDENTIFICATION</scope>
</reference>
<evidence type="ECO:0000313" key="8">
    <source>
        <dbReference type="RefSeq" id="XP_014678852.1"/>
    </source>
</evidence>
<dbReference type="SUPFAM" id="SSF50494">
    <property type="entry name" value="Trypsin-like serine proteases"/>
    <property type="match status" value="1"/>
</dbReference>
<evidence type="ECO:0000256" key="2">
    <source>
        <dbReference type="ARBA" id="ARBA00022525"/>
    </source>
</evidence>
<protein>
    <submittedName>
        <fullName evidence="8">Trypsin-1-like</fullName>
    </submittedName>
</protein>
<accession>A0ABM1F331</accession>
<keyword evidence="2" id="KW-0964">Secreted</keyword>
<organism evidence="7 8">
    <name type="scientific">Priapulus caudatus</name>
    <name type="common">Priapulid worm</name>
    <dbReference type="NCBI Taxonomy" id="37621"/>
    <lineage>
        <taxon>Eukaryota</taxon>
        <taxon>Metazoa</taxon>
        <taxon>Ecdysozoa</taxon>
        <taxon>Scalidophora</taxon>
        <taxon>Priapulida</taxon>
        <taxon>Priapulimorpha</taxon>
        <taxon>Priapulimorphida</taxon>
        <taxon>Priapulidae</taxon>
        <taxon>Priapulus</taxon>
    </lineage>
</organism>
<dbReference type="GeneID" id="106818685"/>
<proteinExistence type="predicted"/>
<keyword evidence="7" id="KW-1185">Reference proteome</keyword>
<dbReference type="PANTHER" id="PTHR24264">
    <property type="entry name" value="TRYPSIN-RELATED"/>
    <property type="match status" value="1"/>
</dbReference>
<gene>
    <name evidence="8" type="primary">LOC106818685</name>
</gene>
<dbReference type="InterPro" id="IPR043504">
    <property type="entry name" value="Peptidase_S1_PA_chymotrypsin"/>
</dbReference>
<dbReference type="Pfam" id="PF00089">
    <property type="entry name" value="Trypsin"/>
    <property type="match status" value="1"/>
</dbReference>
<dbReference type="PROSITE" id="PS50240">
    <property type="entry name" value="TRYPSIN_DOM"/>
    <property type="match status" value="1"/>
</dbReference>
<dbReference type="InterPro" id="IPR009003">
    <property type="entry name" value="Peptidase_S1_PA"/>
</dbReference>
<comment type="subcellular location">
    <subcellularLocation>
        <location evidence="1">Secreted</location>
    </subcellularLocation>
</comment>